<feature type="domain" description="Nucleoside phosphorylase" evidence="1">
    <location>
        <begin position="73"/>
        <end position="260"/>
    </location>
</feature>
<keyword evidence="3" id="KW-1185">Reference proteome</keyword>
<dbReference type="EMBL" id="LSMT01000019">
    <property type="protein sequence ID" value="PFX32798.1"/>
    <property type="molecule type" value="Genomic_DNA"/>
</dbReference>
<dbReference type="PANTHER" id="PTHR46832">
    <property type="entry name" value="5'-METHYLTHIOADENOSINE/S-ADENOSYLHOMOCYSTEINE NUCLEOSIDASE"/>
    <property type="match status" value="1"/>
</dbReference>
<sequence length="391" mass="43326">MPPELKDKIPDLSDLKNNFREFKDVQLPIDILLLTVKDIEFQSCYFYLKDVFQSYEKDLGYVYFGEMGEVGNAKLKVALFKCSAKPGGALLAVMNTVRKLRPKAVFCVGCCGALHRDMTNLGDVIVSAKLTTFAQRLVTNQGVHPCGFSVPVSNDIGKIIQYASCGWKAPLKNPEERGSVKVHTDGEFLSGPEEIDSEERWRELVKLYPNAIAIEKDGEGVFSAAQDLRMEWVVIKGISNYVDGTASFTEKWEPFASAMAASVVNNILRTPVVFKEWAHYKSSDTARAQNEAQASARFNAEEGNGGSWDNTLGSLLQSLTSESGQVNLKGRVICYRADGRFRGFQLEYLGVAWDVESGTSVKARHYKSRQGAIEHAVKQLIDELKAKGILS</sequence>
<dbReference type="Pfam" id="PF01048">
    <property type="entry name" value="PNP_UDP_1"/>
    <property type="match status" value="1"/>
</dbReference>
<dbReference type="SUPFAM" id="SSF53167">
    <property type="entry name" value="Purine and uridine phosphorylases"/>
    <property type="match status" value="1"/>
</dbReference>
<dbReference type="InterPro" id="IPR035994">
    <property type="entry name" value="Nucleoside_phosphorylase_sf"/>
</dbReference>
<dbReference type="GO" id="GO:0009116">
    <property type="term" value="P:nucleoside metabolic process"/>
    <property type="evidence" value="ECO:0007669"/>
    <property type="project" value="InterPro"/>
</dbReference>
<dbReference type="GO" id="GO:0005829">
    <property type="term" value="C:cytosol"/>
    <property type="evidence" value="ECO:0007669"/>
    <property type="project" value="TreeGrafter"/>
</dbReference>
<evidence type="ECO:0000313" key="2">
    <source>
        <dbReference type="EMBL" id="PFX32798.1"/>
    </source>
</evidence>
<proteinExistence type="predicted"/>
<dbReference type="STRING" id="50429.A0A2B4SW78"/>
<evidence type="ECO:0000259" key="1">
    <source>
        <dbReference type="Pfam" id="PF01048"/>
    </source>
</evidence>
<dbReference type="GO" id="GO:0008930">
    <property type="term" value="F:methylthioadenosine nucleosidase activity"/>
    <property type="evidence" value="ECO:0007669"/>
    <property type="project" value="TreeGrafter"/>
</dbReference>
<dbReference type="GO" id="GO:0008782">
    <property type="term" value="F:adenosylhomocysteine nucleosidase activity"/>
    <property type="evidence" value="ECO:0007669"/>
    <property type="project" value="TreeGrafter"/>
</dbReference>
<dbReference type="InterPro" id="IPR000845">
    <property type="entry name" value="Nucleoside_phosphorylase_d"/>
</dbReference>
<reference evidence="3" key="1">
    <citation type="journal article" date="2017" name="bioRxiv">
        <title>Comparative analysis of the genomes of Stylophora pistillata and Acropora digitifera provides evidence for extensive differences between species of corals.</title>
        <authorList>
            <person name="Voolstra C.R."/>
            <person name="Li Y."/>
            <person name="Liew Y.J."/>
            <person name="Baumgarten S."/>
            <person name="Zoccola D."/>
            <person name="Flot J.-F."/>
            <person name="Tambutte S."/>
            <person name="Allemand D."/>
            <person name="Aranda M."/>
        </authorList>
    </citation>
    <scope>NUCLEOTIDE SEQUENCE [LARGE SCALE GENOMIC DNA]</scope>
</reference>
<protein>
    <submittedName>
        <fullName evidence="2">5'-methylthioadenosine/S-adenosylhomocysteine nucleosidase</fullName>
    </submittedName>
</protein>
<dbReference type="GO" id="GO:0019284">
    <property type="term" value="P:L-methionine salvage from S-adenosylmethionine"/>
    <property type="evidence" value="ECO:0007669"/>
    <property type="project" value="TreeGrafter"/>
</dbReference>
<accession>A0A2B4SW78</accession>
<organism evidence="2 3">
    <name type="scientific">Stylophora pistillata</name>
    <name type="common">Smooth cauliflower coral</name>
    <dbReference type="NCBI Taxonomy" id="50429"/>
    <lineage>
        <taxon>Eukaryota</taxon>
        <taxon>Metazoa</taxon>
        <taxon>Cnidaria</taxon>
        <taxon>Anthozoa</taxon>
        <taxon>Hexacorallia</taxon>
        <taxon>Scleractinia</taxon>
        <taxon>Astrocoeniina</taxon>
        <taxon>Pocilloporidae</taxon>
        <taxon>Stylophora</taxon>
    </lineage>
</organism>
<dbReference type="AlphaFoldDB" id="A0A2B4SW78"/>
<dbReference type="Proteomes" id="UP000225706">
    <property type="component" value="Unassembled WGS sequence"/>
</dbReference>
<dbReference type="PANTHER" id="PTHR46832:SF1">
    <property type="entry name" value="5'-METHYLTHIOADENOSINE_S-ADENOSYLHOMOCYSTEINE NUCLEOSIDASE"/>
    <property type="match status" value="1"/>
</dbReference>
<evidence type="ECO:0000313" key="3">
    <source>
        <dbReference type="Proteomes" id="UP000225706"/>
    </source>
</evidence>
<name>A0A2B4SW78_STYPI</name>
<gene>
    <name evidence="2" type="primary">mtnN</name>
    <name evidence="2" type="ORF">AWC38_SpisGene2427</name>
</gene>
<dbReference type="OrthoDB" id="5988183at2759"/>
<dbReference type="Gene3D" id="3.40.50.1580">
    <property type="entry name" value="Nucleoside phosphorylase domain"/>
    <property type="match status" value="1"/>
</dbReference>
<comment type="caution">
    <text evidence="2">The sequence shown here is derived from an EMBL/GenBank/DDBJ whole genome shotgun (WGS) entry which is preliminary data.</text>
</comment>